<keyword evidence="3" id="KW-0645">Protease</keyword>
<dbReference type="PANTHER" id="PTHR22792:SF140">
    <property type="entry name" value="ACHILLES, ISOFORM A"/>
    <property type="match status" value="1"/>
</dbReference>
<dbReference type="InterPro" id="IPR036390">
    <property type="entry name" value="WH_DNA-bd_sf"/>
</dbReference>
<dbReference type="GO" id="GO:0008234">
    <property type="term" value="F:cysteine-type peptidase activity"/>
    <property type="evidence" value="ECO:0007669"/>
    <property type="project" value="UniProtKB-KW"/>
</dbReference>
<evidence type="ECO:0000256" key="7">
    <source>
        <dbReference type="PROSITE-ProRule" id="PRU00332"/>
    </source>
</evidence>
<feature type="compositionally biased region" description="Polar residues" evidence="8">
    <location>
        <begin position="659"/>
        <end position="672"/>
    </location>
</feature>
<evidence type="ECO:0000313" key="11">
    <source>
        <dbReference type="EMBL" id="CCI48973.1"/>
    </source>
</evidence>
<keyword evidence="4" id="KW-0378">Hydrolase</keyword>
<dbReference type="SMART" id="SM00715">
    <property type="entry name" value="LA"/>
    <property type="match status" value="1"/>
</dbReference>
<dbReference type="Pfam" id="PF26088">
    <property type="entry name" value="RRM_LARP4"/>
    <property type="match status" value="1"/>
</dbReference>
<feature type="domain" description="RRM" evidence="9">
    <location>
        <begin position="299"/>
        <end position="369"/>
    </location>
</feature>
<reference evidence="11 12" key="1">
    <citation type="submission" date="2012-05" db="EMBL/GenBank/DDBJ databases">
        <title>Recombination and specialization in a pathogen metapopulation.</title>
        <authorList>
            <person name="Gardiner A."/>
            <person name="Kemen E."/>
            <person name="Schultz-Larsen T."/>
            <person name="MacLean D."/>
            <person name="Van Oosterhout C."/>
            <person name="Jones J.D.G."/>
        </authorList>
    </citation>
    <scope>NUCLEOTIDE SEQUENCE [LARGE SCALE GENOMIC DNA]</scope>
    <source>
        <strain evidence="11 12">Ac Nc2</strain>
    </source>
</reference>
<dbReference type="InterPro" id="IPR012677">
    <property type="entry name" value="Nucleotide-bd_a/b_plait_sf"/>
</dbReference>
<feature type="region of interest" description="Disordered" evidence="8">
    <location>
        <begin position="706"/>
        <end position="747"/>
    </location>
</feature>
<dbReference type="AlphaFoldDB" id="A0A024GQ24"/>
<dbReference type="Pfam" id="PF01470">
    <property type="entry name" value="Peptidase_C15"/>
    <property type="match status" value="1"/>
</dbReference>
<dbReference type="InterPro" id="IPR036388">
    <property type="entry name" value="WH-like_DNA-bd_sf"/>
</dbReference>
<dbReference type="GO" id="GO:0003729">
    <property type="term" value="F:mRNA binding"/>
    <property type="evidence" value="ECO:0007669"/>
    <property type="project" value="TreeGrafter"/>
</dbReference>
<sequence>MDFYITGFGKFGDIIDNPSAKIAQDIANDVNVTEVEVMEVSMEGIELPQHEDSLLQYNNALGSIQTLHAMQHRALERERRCIFIHFGVHAEATAIRLERYAYNIADFRISDERGNLIKQSVILSDCKSRYETKIPIDAIAENLQKFDFTLSTDPGRFICNLVYFHSLHWLEQNQKQLPDAHALFVHIPPFHRIPQHQQVTAIRHLLHCLTSLHQANVKEAIKAQVEFYFSRENLASDTFLVSQMDSQMFVPIETILSFSKIQKLTQDPSIVADAIRNSKICVLNESENAIRPNAKHERNTIILREIPSDTNVKKVRELFTHCGQVDVRSDVGDTWFVTFQSEKEAIETLLTLCDKQLDGVPIKARLKSENVVKSYFSPQNKEVEAANPLADMYPNMIAANYYDSRAGYYDVASVYGYNTAGIDYYGRGNGFKRNGNGHDRRGYGSSAHNVQGGRRHSHSKSHASSTSSVGSNREEFSGPRDKSHSFEHRSTYRKAYKGNGRRASHQHGVGSDTNVTKPTKTEERPDHIEPVLDASNFPPLQNDEKDEIGNALHLLKDIQFCYSHDDIIEIVKHMDEDDCKLKDGLEYKSHSDVVTRKAHPDLLRNQRTCSIEQAREALRHGRPIRSDSIGSIDYESMMYGEEFTNQARAQRASKASQATNSHITAKVETTASKDPAPVAPKTQGDTSPTSGKIIGYAAAVIHGTPAPAPVSVSREGKTGKAVDSNKAKGAPKSNQKGTKKRNGKKNLDHKRAIKAVDNVPVAGAWGDRNFLDVVKSEPTAMSNTCASASPSSLTCARSEAQKHSAESEGKAHFKAKQIIAGLS</sequence>
<dbReference type="Gene3D" id="3.40.630.20">
    <property type="entry name" value="Peptidase C15, pyroglutamyl peptidase I-like"/>
    <property type="match status" value="1"/>
</dbReference>
<feature type="compositionally biased region" description="Basic residues" evidence="8">
    <location>
        <begin position="491"/>
        <end position="505"/>
    </location>
</feature>
<dbReference type="InterPro" id="IPR016125">
    <property type="entry name" value="Peptidase_C15-like"/>
</dbReference>
<evidence type="ECO:0000256" key="8">
    <source>
        <dbReference type="SAM" id="MobiDB-lite"/>
    </source>
</evidence>
<evidence type="ECO:0000256" key="6">
    <source>
        <dbReference type="ARBA" id="ARBA00022884"/>
    </source>
</evidence>
<evidence type="ECO:0008006" key="13">
    <source>
        <dbReference type="Google" id="ProtNLM"/>
    </source>
</evidence>
<evidence type="ECO:0000256" key="4">
    <source>
        <dbReference type="ARBA" id="ARBA00022801"/>
    </source>
</evidence>
<evidence type="ECO:0000259" key="9">
    <source>
        <dbReference type="PROSITE" id="PS50102"/>
    </source>
</evidence>
<name>A0A024GQ24_9STRA</name>
<dbReference type="PROSITE" id="PS50961">
    <property type="entry name" value="HTH_LA"/>
    <property type="match status" value="1"/>
</dbReference>
<evidence type="ECO:0000259" key="10">
    <source>
        <dbReference type="PROSITE" id="PS50961"/>
    </source>
</evidence>
<evidence type="ECO:0000313" key="12">
    <source>
        <dbReference type="Proteomes" id="UP000053237"/>
    </source>
</evidence>
<evidence type="ECO:0000256" key="1">
    <source>
        <dbReference type="ARBA" id="ARBA00006641"/>
    </source>
</evidence>
<dbReference type="Proteomes" id="UP000053237">
    <property type="component" value="Unassembled WGS sequence"/>
</dbReference>
<dbReference type="InterPro" id="IPR000504">
    <property type="entry name" value="RRM_dom"/>
</dbReference>
<dbReference type="GO" id="GO:0005634">
    <property type="term" value="C:nucleus"/>
    <property type="evidence" value="ECO:0007669"/>
    <property type="project" value="TreeGrafter"/>
</dbReference>
<dbReference type="GO" id="GO:0006508">
    <property type="term" value="P:proteolysis"/>
    <property type="evidence" value="ECO:0007669"/>
    <property type="project" value="UniProtKB-KW"/>
</dbReference>
<gene>
    <name evidence="11" type="ORF">BN9_101830</name>
</gene>
<dbReference type="Pfam" id="PF05383">
    <property type="entry name" value="La"/>
    <property type="match status" value="1"/>
</dbReference>
<feature type="compositionally biased region" description="Basic and acidic residues" evidence="8">
    <location>
        <begin position="714"/>
        <end position="726"/>
    </location>
</feature>
<organism evidence="11 12">
    <name type="scientific">Albugo candida</name>
    <dbReference type="NCBI Taxonomy" id="65357"/>
    <lineage>
        <taxon>Eukaryota</taxon>
        <taxon>Sar</taxon>
        <taxon>Stramenopiles</taxon>
        <taxon>Oomycota</taxon>
        <taxon>Peronosporomycetes</taxon>
        <taxon>Albuginales</taxon>
        <taxon>Albuginaceae</taxon>
        <taxon>Albugo</taxon>
    </lineage>
</organism>
<keyword evidence="12" id="KW-1185">Reference proteome</keyword>
<dbReference type="InterPro" id="IPR036440">
    <property type="entry name" value="Peptidase_C15-like_sf"/>
</dbReference>
<dbReference type="SUPFAM" id="SSF46785">
    <property type="entry name" value="Winged helix' DNA-binding domain"/>
    <property type="match status" value="1"/>
</dbReference>
<dbReference type="InterPro" id="IPR058699">
    <property type="entry name" value="RRM_LARP4/4B"/>
</dbReference>
<accession>A0A024GQ24</accession>
<keyword evidence="5" id="KW-0788">Thiol protease</keyword>
<feature type="domain" description="HTH La-type RNA-binding" evidence="10">
    <location>
        <begin position="211"/>
        <end position="300"/>
    </location>
</feature>
<dbReference type="Gene3D" id="3.30.70.330">
    <property type="match status" value="1"/>
</dbReference>
<dbReference type="InterPro" id="IPR045180">
    <property type="entry name" value="La_dom_prot"/>
</dbReference>
<dbReference type="InterPro" id="IPR035979">
    <property type="entry name" value="RBD_domain_sf"/>
</dbReference>
<dbReference type="PROSITE" id="PS50102">
    <property type="entry name" value="RRM"/>
    <property type="match status" value="1"/>
</dbReference>
<feature type="compositionally biased region" description="Low complexity" evidence="8">
    <location>
        <begin position="648"/>
        <end position="658"/>
    </location>
</feature>
<dbReference type="Gene3D" id="1.10.10.10">
    <property type="entry name" value="Winged helix-like DNA-binding domain superfamily/Winged helix DNA-binding domain"/>
    <property type="match status" value="1"/>
</dbReference>
<proteinExistence type="inferred from homology"/>
<dbReference type="InParanoid" id="A0A024GQ24"/>
<dbReference type="EMBL" id="CAIX01000260">
    <property type="protein sequence ID" value="CCI48973.1"/>
    <property type="molecule type" value="Genomic_DNA"/>
</dbReference>
<dbReference type="OrthoDB" id="340227at2759"/>
<dbReference type="SUPFAM" id="SSF54928">
    <property type="entry name" value="RNA-binding domain, RBD"/>
    <property type="match status" value="1"/>
</dbReference>
<dbReference type="PANTHER" id="PTHR22792">
    <property type="entry name" value="LUPUS LA PROTEIN-RELATED"/>
    <property type="match status" value="1"/>
</dbReference>
<dbReference type="STRING" id="65357.A0A024GQ24"/>
<feature type="region of interest" description="Disordered" evidence="8">
    <location>
        <begin position="433"/>
        <end position="524"/>
    </location>
</feature>
<evidence type="ECO:0000256" key="5">
    <source>
        <dbReference type="ARBA" id="ARBA00022807"/>
    </source>
</evidence>
<evidence type="ECO:0000256" key="3">
    <source>
        <dbReference type="ARBA" id="ARBA00022670"/>
    </source>
</evidence>
<comment type="caution">
    <text evidence="11">The sequence shown here is derived from an EMBL/GenBank/DDBJ whole genome shotgun (WGS) entry which is preliminary data.</text>
</comment>
<feature type="compositionally biased region" description="Low complexity" evidence="8">
    <location>
        <begin position="462"/>
        <end position="471"/>
    </location>
</feature>
<feature type="compositionally biased region" description="Basic and acidic residues" evidence="8">
    <location>
        <begin position="472"/>
        <end position="490"/>
    </location>
</feature>
<keyword evidence="2" id="KW-0597">Phosphoprotein</keyword>
<feature type="region of interest" description="Disordered" evidence="8">
    <location>
        <begin position="648"/>
        <end position="690"/>
    </location>
</feature>
<dbReference type="SUPFAM" id="SSF53182">
    <property type="entry name" value="Pyrrolidone carboxyl peptidase (pyroglutamate aminopeptidase)"/>
    <property type="match status" value="1"/>
</dbReference>
<keyword evidence="6 7" id="KW-0694">RNA-binding</keyword>
<comment type="similarity">
    <text evidence="1">Belongs to the peptidase C15 family.</text>
</comment>
<dbReference type="InterPro" id="IPR006630">
    <property type="entry name" value="La_HTH"/>
</dbReference>
<evidence type="ECO:0000256" key="2">
    <source>
        <dbReference type="ARBA" id="ARBA00022553"/>
    </source>
</evidence>
<protein>
    <recommendedName>
        <fullName evidence="13">HTH La-type RNA-binding domain-containing protein</fullName>
    </recommendedName>
</protein>